<dbReference type="HOGENOM" id="CLU_133751_0_0_5"/>
<proteinExistence type="predicted"/>
<dbReference type="Pfam" id="PF06170">
    <property type="entry name" value="DUF983"/>
    <property type="match status" value="1"/>
</dbReference>
<dbReference type="KEGG" id="mcg:GL4_0992"/>
<evidence type="ECO:0000313" key="2">
    <source>
        <dbReference type="EMBL" id="BAQ16452.1"/>
    </source>
</evidence>
<accession>A0A0A8K1R0</accession>
<evidence type="ECO:0008006" key="4">
    <source>
        <dbReference type="Google" id="ProtNLM"/>
    </source>
</evidence>
<gene>
    <name evidence="2" type="ORF">GL4_0992</name>
</gene>
<keyword evidence="3" id="KW-1185">Reference proteome</keyword>
<name>A0A0A8K1R0_9HYPH</name>
<dbReference type="STRING" id="1384459.GL4_0992"/>
<dbReference type="Proteomes" id="UP000031643">
    <property type="component" value="Chromosome"/>
</dbReference>
<organism evidence="2 3">
    <name type="scientific">Methyloceanibacter caenitepidi</name>
    <dbReference type="NCBI Taxonomy" id="1384459"/>
    <lineage>
        <taxon>Bacteria</taxon>
        <taxon>Pseudomonadati</taxon>
        <taxon>Pseudomonadota</taxon>
        <taxon>Alphaproteobacteria</taxon>
        <taxon>Hyphomicrobiales</taxon>
        <taxon>Hyphomicrobiaceae</taxon>
        <taxon>Methyloceanibacter</taxon>
    </lineage>
</organism>
<dbReference type="EMBL" id="AP014648">
    <property type="protein sequence ID" value="BAQ16452.1"/>
    <property type="molecule type" value="Genomic_DNA"/>
</dbReference>
<keyword evidence="1" id="KW-0472">Membrane</keyword>
<keyword evidence="1" id="KW-0812">Transmembrane</keyword>
<feature type="transmembrane region" description="Helical" evidence="1">
    <location>
        <begin position="67"/>
        <end position="86"/>
    </location>
</feature>
<dbReference type="AlphaFoldDB" id="A0A0A8K1R0"/>
<evidence type="ECO:0000313" key="3">
    <source>
        <dbReference type="Proteomes" id="UP000031643"/>
    </source>
</evidence>
<evidence type="ECO:0000256" key="1">
    <source>
        <dbReference type="SAM" id="Phobius"/>
    </source>
</evidence>
<feature type="transmembrane region" description="Helical" evidence="1">
    <location>
        <begin position="41"/>
        <end position="61"/>
    </location>
</feature>
<keyword evidence="1" id="KW-1133">Transmembrane helix</keyword>
<protein>
    <recommendedName>
        <fullName evidence="4">DUF983 domain-containing protein</fullName>
    </recommendedName>
</protein>
<dbReference type="InterPro" id="IPR009325">
    <property type="entry name" value="DUF983"/>
</dbReference>
<reference evidence="2 3" key="1">
    <citation type="submission" date="2014-09" db="EMBL/GenBank/DDBJ databases">
        <title>Genome sequencing of Methyloceanibacter caenitepidi Gela4.</title>
        <authorList>
            <person name="Takeuchi M."/>
            <person name="Susumu S."/>
            <person name="Kamagata Y."/>
            <person name="Oshima K."/>
            <person name="Hattori M."/>
            <person name="Iwasaki W."/>
        </authorList>
    </citation>
    <scope>NUCLEOTIDE SEQUENCE [LARGE SCALE GENOMIC DNA]</scope>
    <source>
        <strain evidence="2 3">Gela4</strain>
    </source>
</reference>
<sequence>MCGRCPSCHKGKMFDGYLTLAPACNVCGLNYDFADSGDGPAIFVMLFTGFIIVGAALYVEAVYQPPYWVHALAWGTAALILPLLLLRSFKGVLIALQFRNKAEEGKLVSDR</sequence>